<sequence>MIAHALDTRDTLLNREEPVRASTGQLLQSFPVSTWVVCTLLASIGIYCAYVFEVAPWPVLVNVGFPLMLLVALASTVAVVTALKAVELASHLKQLAAAIEQGSTHGEEPVLSENGPADVARLARAINGSLRHRVGRQAELLQILAAYAHDQRTPLTRMGMRCELLEDASLREALQRDLAEMADLVEASLSCAKMQCSAEEPSRRVDVDGMLRTLIGDYRDAGRHLQLDGCVGRPVVTSPHALRRVMMNLIDNALRYGGDARVCVRVEARCLVLAVVDSGPGIAPAQMDAVFAPWYRAPETAGRAPGSGLGLAIARRLVAAMGGDLQLENRRAGGLEARVTLPLVAA</sequence>
<dbReference type="Gene3D" id="3.30.565.10">
    <property type="entry name" value="Histidine kinase-like ATPase, C-terminal domain"/>
    <property type="match status" value="1"/>
</dbReference>
<dbReference type="OrthoDB" id="9804645at2"/>
<keyword evidence="12 13" id="KW-0472">Membrane</keyword>
<evidence type="ECO:0000256" key="6">
    <source>
        <dbReference type="ARBA" id="ARBA00022553"/>
    </source>
</evidence>
<dbReference type="HOGENOM" id="CLU_000445_89_27_4"/>
<feature type="domain" description="Histidine kinase" evidence="14">
    <location>
        <begin position="146"/>
        <end position="345"/>
    </location>
</feature>
<dbReference type="eggNOG" id="COG0642">
    <property type="taxonomic scope" value="Bacteria"/>
</dbReference>
<protein>
    <recommendedName>
        <fullName evidence="3">histidine kinase</fullName>
        <ecNumber evidence="3">2.7.13.3</ecNumber>
    </recommendedName>
</protein>
<evidence type="ECO:0000259" key="14">
    <source>
        <dbReference type="PROSITE" id="PS50109"/>
    </source>
</evidence>
<dbReference type="SUPFAM" id="SSF47384">
    <property type="entry name" value="Homodimeric domain of signal transducing histidine kinase"/>
    <property type="match status" value="1"/>
</dbReference>
<evidence type="ECO:0000256" key="5">
    <source>
        <dbReference type="ARBA" id="ARBA00022519"/>
    </source>
</evidence>
<evidence type="ECO:0000256" key="9">
    <source>
        <dbReference type="ARBA" id="ARBA00022777"/>
    </source>
</evidence>
<keyword evidence="8 13" id="KW-0812">Transmembrane</keyword>
<evidence type="ECO:0000256" key="10">
    <source>
        <dbReference type="ARBA" id="ARBA00022989"/>
    </source>
</evidence>
<dbReference type="EC" id="2.7.13.3" evidence="3"/>
<dbReference type="GO" id="GO:0005886">
    <property type="term" value="C:plasma membrane"/>
    <property type="evidence" value="ECO:0007669"/>
    <property type="project" value="UniProtKB-SubCell"/>
</dbReference>
<dbReference type="PANTHER" id="PTHR44936">
    <property type="entry name" value="SENSOR PROTEIN CREC"/>
    <property type="match status" value="1"/>
</dbReference>
<proteinExistence type="predicted"/>
<dbReference type="KEGG" id="bgf:BC1003_4216"/>
<dbReference type="STRING" id="640512.BC1003_4216"/>
<dbReference type="PANTHER" id="PTHR44936:SF5">
    <property type="entry name" value="SENSOR HISTIDINE KINASE ENVZ"/>
    <property type="match status" value="1"/>
</dbReference>
<dbReference type="InterPro" id="IPR004358">
    <property type="entry name" value="Sig_transdc_His_kin-like_C"/>
</dbReference>
<dbReference type="SUPFAM" id="SSF55874">
    <property type="entry name" value="ATPase domain of HSP90 chaperone/DNA topoisomerase II/histidine kinase"/>
    <property type="match status" value="1"/>
</dbReference>
<dbReference type="InterPro" id="IPR036097">
    <property type="entry name" value="HisK_dim/P_sf"/>
</dbReference>
<keyword evidence="11" id="KW-0902">Two-component regulatory system</keyword>
<evidence type="ECO:0000313" key="15">
    <source>
        <dbReference type="EMBL" id="ADN60152.1"/>
    </source>
</evidence>
<gene>
    <name evidence="15" type="ordered locus">BC1003_4216</name>
</gene>
<evidence type="ECO:0000256" key="7">
    <source>
        <dbReference type="ARBA" id="ARBA00022679"/>
    </source>
</evidence>
<name>E1TEJ7_BURSG</name>
<dbReference type="Gene3D" id="1.10.287.130">
    <property type="match status" value="1"/>
</dbReference>
<evidence type="ECO:0000256" key="13">
    <source>
        <dbReference type="SAM" id="Phobius"/>
    </source>
</evidence>
<keyword evidence="7" id="KW-0808">Transferase</keyword>
<keyword evidence="6" id="KW-0597">Phosphoprotein</keyword>
<dbReference type="CDD" id="cd00082">
    <property type="entry name" value="HisKA"/>
    <property type="match status" value="1"/>
</dbReference>
<reference evidence="15" key="1">
    <citation type="submission" date="2010-09" db="EMBL/GenBank/DDBJ databases">
        <title>Complete sequence of chromosome2 of Burkholderia sp. CCGE1003.</title>
        <authorList>
            <consortium name="US DOE Joint Genome Institute"/>
            <person name="Lucas S."/>
            <person name="Copeland A."/>
            <person name="Lapidus A."/>
            <person name="Cheng J.-F."/>
            <person name="Bruce D."/>
            <person name="Goodwin L."/>
            <person name="Pitluck S."/>
            <person name="Daligault H."/>
            <person name="Davenport K."/>
            <person name="Detter J.C."/>
            <person name="Han C."/>
            <person name="Tapia R."/>
            <person name="Land M."/>
            <person name="Hauser L."/>
            <person name="Jeffries C."/>
            <person name="Kyrpides N."/>
            <person name="Ivanova N."/>
            <person name="Ovchinnikova G."/>
            <person name="Martinez-Romero E."/>
            <person name="Rogel M.A."/>
            <person name="Auchtung J."/>
            <person name="Tiedje J.M."/>
            <person name="Woyke T."/>
        </authorList>
    </citation>
    <scope>NUCLEOTIDE SEQUENCE</scope>
    <source>
        <strain evidence="15">CCGE1003</strain>
    </source>
</reference>
<organism evidence="15">
    <name type="scientific">Burkholderia sp. (strain CCGE1003)</name>
    <dbReference type="NCBI Taxonomy" id="640512"/>
    <lineage>
        <taxon>Bacteria</taxon>
        <taxon>Pseudomonadati</taxon>
        <taxon>Pseudomonadota</taxon>
        <taxon>Betaproteobacteria</taxon>
        <taxon>Burkholderiales</taxon>
        <taxon>Burkholderiaceae</taxon>
        <taxon>Burkholderia</taxon>
    </lineage>
</organism>
<keyword evidence="10 13" id="KW-1133">Transmembrane helix</keyword>
<comment type="subcellular location">
    <subcellularLocation>
        <location evidence="2">Cell inner membrane</location>
        <topology evidence="2">Multi-pass membrane protein</topology>
    </subcellularLocation>
</comment>
<dbReference type="PROSITE" id="PS50109">
    <property type="entry name" value="HIS_KIN"/>
    <property type="match status" value="1"/>
</dbReference>
<evidence type="ECO:0000256" key="2">
    <source>
        <dbReference type="ARBA" id="ARBA00004429"/>
    </source>
</evidence>
<evidence type="ECO:0000256" key="4">
    <source>
        <dbReference type="ARBA" id="ARBA00022475"/>
    </source>
</evidence>
<keyword evidence="9 15" id="KW-0418">Kinase</keyword>
<accession>E1TEJ7</accession>
<dbReference type="AlphaFoldDB" id="E1TEJ7"/>
<evidence type="ECO:0000256" key="12">
    <source>
        <dbReference type="ARBA" id="ARBA00023136"/>
    </source>
</evidence>
<keyword evidence="5" id="KW-0997">Cell inner membrane</keyword>
<comment type="catalytic activity">
    <reaction evidence="1">
        <text>ATP + protein L-histidine = ADP + protein N-phospho-L-histidine.</text>
        <dbReference type="EC" id="2.7.13.3"/>
    </reaction>
</comment>
<dbReference type="EMBL" id="CP002218">
    <property type="protein sequence ID" value="ADN60152.1"/>
    <property type="molecule type" value="Genomic_DNA"/>
</dbReference>
<dbReference type="PRINTS" id="PR00344">
    <property type="entry name" value="BCTRLSENSOR"/>
</dbReference>
<feature type="transmembrane region" description="Helical" evidence="13">
    <location>
        <begin position="32"/>
        <end position="52"/>
    </location>
</feature>
<evidence type="ECO:0000256" key="3">
    <source>
        <dbReference type="ARBA" id="ARBA00012438"/>
    </source>
</evidence>
<dbReference type="InterPro" id="IPR005467">
    <property type="entry name" value="His_kinase_dom"/>
</dbReference>
<dbReference type="InterPro" id="IPR050980">
    <property type="entry name" value="2C_sensor_his_kinase"/>
</dbReference>
<dbReference type="InterPro" id="IPR036890">
    <property type="entry name" value="HATPase_C_sf"/>
</dbReference>
<dbReference type="GO" id="GO:0000155">
    <property type="term" value="F:phosphorelay sensor kinase activity"/>
    <property type="evidence" value="ECO:0007669"/>
    <property type="project" value="InterPro"/>
</dbReference>
<keyword evidence="4" id="KW-1003">Cell membrane</keyword>
<dbReference type="InterPro" id="IPR003661">
    <property type="entry name" value="HisK_dim/P_dom"/>
</dbReference>
<dbReference type="SMART" id="SM00387">
    <property type="entry name" value="HATPase_c"/>
    <property type="match status" value="1"/>
</dbReference>
<evidence type="ECO:0000256" key="11">
    <source>
        <dbReference type="ARBA" id="ARBA00023012"/>
    </source>
</evidence>
<evidence type="ECO:0000256" key="1">
    <source>
        <dbReference type="ARBA" id="ARBA00000085"/>
    </source>
</evidence>
<evidence type="ECO:0000256" key="8">
    <source>
        <dbReference type="ARBA" id="ARBA00022692"/>
    </source>
</evidence>
<feature type="transmembrane region" description="Helical" evidence="13">
    <location>
        <begin position="59"/>
        <end position="83"/>
    </location>
</feature>
<dbReference type="InterPro" id="IPR003594">
    <property type="entry name" value="HATPase_dom"/>
</dbReference>
<dbReference type="Pfam" id="PF02518">
    <property type="entry name" value="HATPase_c"/>
    <property type="match status" value="1"/>
</dbReference>